<evidence type="ECO:0000313" key="1">
    <source>
        <dbReference type="EMBL" id="HJC64388.1"/>
    </source>
</evidence>
<reference evidence="1" key="2">
    <citation type="submission" date="2021-04" db="EMBL/GenBank/DDBJ databases">
        <authorList>
            <person name="Gilroy R."/>
        </authorList>
    </citation>
    <scope>NUCLEOTIDE SEQUENCE</scope>
    <source>
        <strain evidence="1">ChiBcec2-3848</strain>
    </source>
</reference>
<sequence>MKRKQIAKLGLTLGLVGAVGVGGTLAALTAQSKEVKNTFAVGKNLTANDLILDEYDLQDDNRTADKSKPRVQKLNFQNLMQGDGLDKDPTVQIKKEGTAECYMFVKVTGLDALNAQGITVNWDGTHWKKYSDSEKLDGYYYYIDDKNSSVIDPSKLTSDDIKPGDGFYELESLFTKVTVRDNAELYKEDPEQEGEYKAVDLADIVVQACAVQAQNVDNIQAAYSKLPEGFTSGGSTATE</sequence>
<dbReference type="AlphaFoldDB" id="A0A9D2PQ60"/>
<comment type="caution">
    <text evidence="1">The sequence shown here is derived from an EMBL/GenBank/DDBJ whole genome shotgun (WGS) entry which is preliminary data.</text>
</comment>
<accession>A0A9D2PQ60</accession>
<dbReference type="Proteomes" id="UP000823886">
    <property type="component" value="Unassembled WGS sequence"/>
</dbReference>
<reference evidence="1" key="1">
    <citation type="journal article" date="2021" name="PeerJ">
        <title>Extensive microbial diversity within the chicken gut microbiome revealed by metagenomics and culture.</title>
        <authorList>
            <person name="Gilroy R."/>
            <person name="Ravi A."/>
            <person name="Getino M."/>
            <person name="Pursley I."/>
            <person name="Horton D.L."/>
            <person name="Alikhan N.F."/>
            <person name="Baker D."/>
            <person name="Gharbi K."/>
            <person name="Hall N."/>
            <person name="Watson M."/>
            <person name="Adriaenssens E.M."/>
            <person name="Foster-Nyarko E."/>
            <person name="Jarju S."/>
            <person name="Secka A."/>
            <person name="Antonio M."/>
            <person name="Oren A."/>
            <person name="Chaudhuri R.R."/>
            <person name="La Ragione R."/>
            <person name="Hildebrand F."/>
            <person name="Pallen M.J."/>
        </authorList>
    </citation>
    <scope>NUCLEOTIDE SEQUENCE</scope>
    <source>
        <strain evidence="1">ChiBcec2-3848</strain>
    </source>
</reference>
<dbReference type="InterPro" id="IPR023833">
    <property type="entry name" value="Signal_pept_SipW-depend-type"/>
</dbReference>
<organism evidence="1 2">
    <name type="scientific">Candidatus Blautia merdavium</name>
    <dbReference type="NCBI Taxonomy" id="2838494"/>
    <lineage>
        <taxon>Bacteria</taxon>
        <taxon>Bacillati</taxon>
        <taxon>Bacillota</taxon>
        <taxon>Clostridia</taxon>
        <taxon>Lachnospirales</taxon>
        <taxon>Lachnospiraceae</taxon>
        <taxon>Blautia</taxon>
    </lineage>
</organism>
<proteinExistence type="predicted"/>
<name>A0A9D2PQ60_9FIRM</name>
<gene>
    <name evidence="1" type="ORF">H9753_12355</name>
</gene>
<dbReference type="EMBL" id="DWVZ01000164">
    <property type="protein sequence ID" value="HJC64388.1"/>
    <property type="molecule type" value="Genomic_DNA"/>
</dbReference>
<dbReference type="NCBIfam" id="TIGR04088">
    <property type="entry name" value="cognate_SipW"/>
    <property type="match status" value="1"/>
</dbReference>
<evidence type="ECO:0000313" key="2">
    <source>
        <dbReference type="Proteomes" id="UP000823886"/>
    </source>
</evidence>
<protein>
    <submittedName>
        <fullName evidence="1">SipW-dependent-type signal peptide-containing protein</fullName>
    </submittedName>
</protein>